<dbReference type="SUPFAM" id="SSF103190">
    <property type="entry name" value="Sensory domain-like"/>
    <property type="match status" value="1"/>
</dbReference>
<dbReference type="Gene3D" id="3.60.40.10">
    <property type="entry name" value="PPM-type phosphatase domain"/>
    <property type="match status" value="1"/>
</dbReference>
<dbReference type="GO" id="GO:0007165">
    <property type="term" value="P:signal transduction"/>
    <property type="evidence" value="ECO:0007669"/>
    <property type="project" value="InterPro"/>
</dbReference>
<evidence type="ECO:0000256" key="4">
    <source>
        <dbReference type="ARBA" id="ARBA00022801"/>
    </source>
</evidence>
<keyword evidence="7" id="KW-0175">Coiled coil</keyword>
<dbReference type="Pfam" id="PF07228">
    <property type="entry name" value="SpoIIE"/>
    <property type="match status" value="1"/>
</dbReference>
<dbReference type="CDD" id="cd12912">
    <property type="entry name" value="PDC2_MCP_like"/>
    <property type="match status" value="1"/>
</dbReference>
<protein>
    <submittedName>
        <fullName evidence="9">Sigma-B regulation protein RsbU (Phosphoserine phosphatase)</fullName>
    </submittedName>
</protein>
<dbReference type="PANTHER" id="PTHR43156:SF2">
    <property type="entry name" value="STAGE II SPORULATION PROTEIN E"/>
    <property type="match status" value="1"/>
</dbReference>
<gene>
    <name evidence="9" type="ORF">SAMN02745190_01900</name>
</gene>
<evidence type="ECO:0000256" key="3">
    <source>
        <dbReference type="ARBA" id="ARBA00022692"/>
    </source>
</evidence>
<evidence type="ECO:0000256" key="5">
    <source>
        <dbReference type="ARBA" id="ARBA00022989"/>
    </source>
</evidence>
<keyword evidence="5" id="KW-1133">Transmembrane helix</keyword>
<dbReference type="OrthoDB" id="311592at2"/>
<organism evidence="9 10">
    <name type="scientific">Schwartzia succinivorans DSM 10502</name>
    <dbReference type="NCBI Taxonomy" id="1123243"/>
    <lineage>
        <taxon>Bacteria</taxon>
        <taxon>Bacillati</taxon>
        <taxon>Bacillota</taxon>
        <taxon>Negativicutes</taxon>
        <taxon>Selenomonadales</taxon>
        <taxon>Selenomonadaceae</taxon>
        <taxon>Schwartzia</taxon>
    </lineage>
</organism>
<evidence type="ECO:0000256" key="1">
    <source>
        <dbReference type="ARBA" id="ARBA00004651"/>
    </source>
</evidence>
<proteinExistence type="predicted"/>
<keyword evidence="6" id="KW-0472">Membrane</keyword>
<dbReference type="STRING" id="1123243.SAMN02745190_01900"/>
<comment type="subcellular location">
    <subcellularLocation>
        <location evidence="1">Cell membrane</location>
        <topology evidence="1">Multi-pass membrane protein</topology>
    </subcellularLocation>
</comment>
<dbReference type="Gene3D" id="3.30.450.20">
    <property type="entry name" value="PAS domain"/>
    <property type="match status" value="1"/>
</dbReference>
<keyword evidence="3" id="KW-0812">Transmembrane</keyword>
<accession>A0A1M4Z313</accession>
<dbReference type="GO" id="GO:0005886">
    <property type="term" value="C:plasma membrane"/>
    <property type="evidence" value="ECO:0007669"/>
    <property type="project" value="UniProtKB-SubCell"/>
</dbReference>
<name>A0A1M4Z313_9FIRM</name>
<keyword evidence="10" id="KW-1185">Reference proteome</keyword>
<dbReference type="GO" id="GO:0016791">
    <property type="term" value="F:phosphatase activity"/>
    <property type="evidence" value="ECO:0007669"/>
    <property type="project" value="TreeGrafter"/>
</dbReference>
<dbReference type="EMBL" id="FQUG01000007">
    <property type="protein sequence ID" value="SHF12348.1"/>
    <property type="molecule type" value="Genomic_DNA"/>
</dbReference>
<evidence type="ECO:0000256" key="7">
    <source>
        <dbReference type="SAM" id="Coils"/>
    </source>
</evidence>
<dbReference type="InterPro" id="IPR033479">
    <property type="entry name" value="dCache_1"/>
</dbReference>
<dbReference type="InterPro" id="IPR003660">
    <property type="entry name" value="HAMP_dom"/>
</dbReference>
<keyword evidence="2" id="KW-1003">Cell membrane</keyword>
<dbReference type="RefSeq" id="WP_072935984.1">
    <property type="nucleotide sequence ID" value="NZ_FQUG01000007.1"/>
</dbReference>
<dbReference type="SUPFAM" id="SSF81606">
    <property type="entry name" value="PP2C-like"/>
    <property type="match status" value="1"/>
</dbReference>
<dbReference type="Proteomes" id="UP000184404">
    <property type="component" value="Unassembled WGS sequence"/>
</dbReference>
<dbReference type="PROSITE" id="PS50885">
    <property type="entry name" value="HAMP"/>
    <property type="match status" value="1"/>
</dbReference>
<keyword evidence="4" id="KW-0378">Hydrolase</keyword>
<dbReference type="AlphaFoldDB" id="A0A1M4Z313"/>
<dbReference type="SMART" id="SM00304">
    <property type="entry name" value="HAMP"/>
    <property type="match status" value="1"/>
</dbReference>
<evidence type="ECO:0000256" key="2">
    <source>
        <dbReference type="ARBA" id="ARBA00022475"/>
    </source>
</evidence>
<dbReference type="Pfam" id="PF02743">
    <property type="entry name" value="dCache_1"/>
    <property type="match status" value="1"/>
</dbReference>
<dbReference type="InterPro" id="IPR029151">
    <property type="entry name" value="Sensor-like_sf"/>
</dbReference>
<reference evidence="9 10" key="1">
    <citation type="submission" date="2016-11" db="EMBL/GenBank/DDBJ databases">
        <authorList>
            <person name="Jaros S."/>
            <person name="Januszkiewicz K."/>
            <person name="Wedrychowicz H."/>
        </authorList>
    </citation>
    <scope>NUCLEOTIDE SEQUENCE [LARGE SCALE GENOMIC DNA]</scope>
    <source>
        <strain evidence="9 10">DSM 10502</strain>
    </source>
</reference>
<dbReference type="CDD" id="cd06225">
    <property type="entry name" value="HAMP"/>
    <property type="match status" value="1"/>
</dbReference>
<feature type="domain" description="HAMP" evidence="8">
    <location>
        <begin position="412"/>
        <end position="464"/>
    </location>
</feature>
<dbReference type="InterPro" id="IPR052016">
    <property type="entry name" value="Bact_Sigma-Reg"/>
</dbReference>
<dbReference type="InterPro" id="IPR001932">
    <property type="entry name" value="PPM-type_phosphatase-like_dom"/>
</dbReference>
<evidence type="ECO:0000313" key="10">
    <source>
        <dbReference type="Proteomes" id="UP000184404"/>
    </source>
</evidence>
<dbReference type="SMART" id="SM00331">
    <property type="entry name" value="PP2C_SIG"/>
    <property type="match status" value="1"/>
</dbReference>
<dbReference type="PANTHER" id="PTHR43156">
    <property type="entry name" value="STAGE II SPORULATION PROTEIN E-RELATED"/>
    <property type="match status" value="1"/>
</dbReference>
<dbReference type="CDD" id="cd12913">
    <property type="entry name" value="PDC1_MCP_like"/>
    <property type="match status" value="1"/>
</dbReference>
<sequence>MTGRMSIERRIFLLLFFTGLACFAAFEAVSFIGLYGAQEYALENGREMGNSAAAFAEETTDEQAKKRFALMAEEKARGVNNEIGRLREDANLLAKTMTQILTHKELYLPRELPFGGEVPVRSKEPYLFFIPALRESGGIDDVLSEARIAANAADNLALWTQSYDDGYEMTCFYASERGYIISADVMAEGKDFVEFFDTWYSPAFDPRERPWYQEVKATGKAVFTGVYVGVEGYPCISCVAPYYDENGFAGVAGISNNIATLYRQISINTIGDRGVNFILNEKGEVILSSEKEGPLAASATPKDFQKYGEMSLALEAACMTRGLSDVARITMGGREYYLAYAPIPDVGWSFGTLIERDVVVQPARDAKSYLLTQAETYSASLRSFFWDNLLRTAVLLLVLLAALFFASRKVSDRFVRPILALTAGVREISGGNLDKKLDVKTGDEIETLADSFNQMTDELKSYIENLAKTTAENERIETELSVAARIQASILPKKFPTRSEFDLFASMEPAKVVGGDFYDFYFLDEKHLMVTVADVSDKGVPAALFMVAVKTLLKDCALTYGTGDKLSVNGKQRRPAAPLTLSHPWLSEVVARTNDRLVEANEEGMFVTVFTGVLDVETGEFVYVNAGHKPPLVRRNGSFAFMPVAKGPMLGVMEGMEFPAERLILSPGDLLFLYTDGVTEAMNGELDMFGESRLQEKISQLSEAGTVEEILTAVRGAVEEHADGTEPSDDITMLGLAYKGP</sequence>
<dbReference type="Gene3D" id="6.10.340.10">
    <property type="match status" value="1"/>
</dbReference>
<evidence type="ECO:0000256" key="6">
    <source>
        <dbReference type="ARBA" id="ARBA00023136"/>
    </source>
</evidence>
<feature type="coiled-coil region" evidence="7">
    <location>
        <begin position="452"/>
        <end position="479"/>
    </location>
</feature>
<evidence type="ECO:0000313" key="9">
    <source>
        <dbReference type="EMBL" id="SHF12348.1"/>
    </source>
</evidence>
<dbReference type="Pfam" id="PF00672">
    <property type="entry name" value="HAMP"/>
    <property type="match status" value="1"/>
</dbReference>
<dbReference type="SUPFAM" id="SSF158472">
    <property type="entry name" value="HAMP domain-like"/>
    <property type="match status" value="1"/>
</dbReference>
<dbReference type="InterPro" id="IPR036457">
    <property type="entry name" value="PPM-type-like_dom_sf"/>
</dbReference>
<evidence type="ECO:0000259" key="8">
    <source>
        <dbReference type="PROSITE" id="PS50885"/>
    </source>
</evidence>
<dbReference type="PROSITE" id="PS51257">
    <property type="entry name" value="PROKAR_LIPOPROTEIN"/>
    <property type="match status" value="1"/>
</dbReference>